<dbReference type="EMBL" id="JAARRM010000006">
    <property type="protein sequence ID" value="MBC1522303.1"/>
    <property type="molecule type" value="Genomic_DNA"/>
</dbReference>
<evidence type="ECO:0000256" key="5">
    <source>
        <dbReference type="PIRSR" id="PIRSR004846-1"/>
    </source>
</evidence>
<name>A0A841ZQ42_9LIST</name>
<evidence type="ECO:0000256" key="3">
    <source>
        <dbReference type="ARBA" id="ARBA00022723"/>
    </source>
</evidence>
<reference evidence="7 8" key="1">
    <citation type="submission" date="2020-03" db="EMBL/GenBank/DDBJ databases">
        <title>Soil Listeria distribution.</title>
        <authorList>
            <person name="Liao J."/>
            <person name="Wiedmann M."/>
        </authorList>
    </citation>
    <scope>NUCLEOTIDE SEQUENCE [LARGE SCALE GENOMIC DNA]</scope>
    <source>
        <strain evidence="7 8">FSL L7-1507</strain>
    </source>
</reference>
<evidence type="ECO:0000256" key="2">
    <source>
        <dbReference type="ARBA" id="ARBA00022505"/>
    </source>
</evidence>
<feature type="binding site" evidence="5">
    <location>
        <position position="71"/>
    </location>
    <ligand>
        <name>molybdate</name>
        <dbReference type="ChEBI" id="CHEBI:36264"/>
    </ligand>
</feature>
<dbReference type="RefSeq" id="WP_185374776.1">
    <property type="nucleotide sequence ID" value="NZ_JAARRM010000006.1"/>
</dbReference>
<feature type="binding site" evidence="5">
    <location>
        <position position="43"/>
    </location>
    <ligand>
        <name>molybdate</name>
        <dbReference type="ChEBI" id="CHEBI:36264"/>
    </ligand>
</feature>
<organism evidence="7 8">
    <name type="scientific">Listeria aquatica</name>
    <dbReference type="NCBI Taxonomy" id="1494960"/>
    <lineage>
        <taxon>Bacteria</taxon>
        <taxon>Bacillati</taxon>
        <taxon>Bacillota</taxon>
        <taxon>Bacilli</taxon>
        <taxon>Bacillales</taxon>
        <taxon>Listeriaceae</taxon>
        <taxon>Listeria</taxon>
    </lineage>
</organism>
<comment type="caution">
    <text evidence="7">The sequence shown here is derived from an EMBL/GenBank/DDBJ whole genome shotgun (WGS) entry which is preliminary data.</text>
</comment>
<sequence>MKLKNLGVFLAIFLLVILAACGNEASPSKKETKTDLHISAAASLKDAIDVIKPLYEKAHPGTKLTFDFAGSGQIRERVESGAPIDGVLFASESDMDKLIQAKKATDKAEFAQNTLVLIEPASKKARNRKDLSNKLETYQKFALGNPESVPAGQYGKETLEKLNLYNDMKDKLVLASDVRQVLSYVASGNADAGFVYKTDALISNKVRVAQAVPDSLHAPIGYYSGVVSDTEHQQAAESFMAFMRHQKAQKILERYGFKSVK</sequence>
<dbReference type="PANTHER" id="PTHR30632:SF0">
    <property type="entry name" value="SULFATE-BINDING PROTEIN"/>
    <property type="match status" value="1"/>
</dbReference>
<feature type="binding site" evidence="5">
    <location>
        <position position="151"/>
    </location>
    <ligand>
        <name>molybdate</name>
        <dbReference type="ChEBI" id="CHEBI:36264"/>
    </ligand>
</feature>
<evidence type="ECO:0000256" key="4">
    <source>
        <dbReference type="ARBA" id="ARBA00022729"/>
    </source>
</evidence>
<feature type="binding site" evidence="5">
    <location>
        <position position="196"/>
    </location>
    <ligand>
        <name>molybdate</name>
        <dbReference type="ChEBI" id="CHEBI:36264"/>
    </ligand>
</feature>
<evidence type="ECO:0000256" key="1">
    <source>
        <dbReference type="ARBA" id="ARBA00009175"/>
    </source>
</evidence>
<gene>
    <name evidence="7" type="primary">modA</name>
    <name evidence="7" type="ORF">HB912_11665</name>
</gene>
<feature type="chain" id="PRO_5032774472" evidence="6">
    <location>
        <begin position="26"/>
        <end position="261"/>
    </location>
</feature>
<dbReference type="Gene3D" id="3.40.190.10">
    <property type="entry name" value="Periplasmic binding protein-like II"/>
    <property type="match status" value="2"/>
</dbReference>
<comment type="similarity">
    <text evidence="1">Belongs to the bacterial solute-binding protein ModA family.</text>
</comment>
<evidence type="ECO:0000313" key="8">
    <source>
        <dbReference type="Proteomes" id="UP000559885"/>
    </source>
</evidence>
<protein>
    <submittedName>
        <fullName evidence="7">Molybdate ABC transporter substrate-binding protein</fullName>
    </submittedName>
</protein>
<dbReference type="Pfam" id="PF13531">
    <property type="entry name" value="SBP_bac_11"/>
    <property type="match status" value="1"/>
</dbReference>
<evidence type="ECO:0000313" key="7">
    <source>
        <dbReference type="EMBL" id="MBC1522303.1"/>
    </source>
</evidence>
<dbReference type="SUPFAM" id="SSF53850">
    <property type="entry name" value="Periplasmic binding protein-like II"/>
    <property type="match status" value="1"/>
</dbReference>
<dbReference type="Proteomes" id="UP000559885">
    <property type="component" value="Unassembled WGS sequence"/>
</dbReference>
<dbReference type="GO" id="GO:0030973">
    <property type="term" value="F:molybdate ion binding"/>
    <property type="evidence" value="ECO:0007669"/>
    <property type="project" value="TreeGrafter"/>
</dbReference>
<accession>A0A841ZQ42</accession>
<dbReference type="NCBIfam" id="TIGR01256">
    <property type="entry name" value="modA"/>
    <property type="match status" value="1"/>
</dbReference>
<keyword evidence="2 5" id="KW-0500">Molybdenum</keyword>
<dbReference type="GO" id="GO:0015689">
    <property type="term" value="P:molybdate ion transport"/>
    <property type="evidence" value="ECO:0007669"/>
    <property type="project" value="InterPro"/>
</dbReference>
<dbReference type="FunFam" id="3.40.190.10:FF:000035">
    <property type="entry name" value="Molybdate ABC transporter substrate-binding protein"/>
    <property type="match status" value="1"/>
</dbReference>
<keyword evidence="4 6" id="KW-0732">Signal</keyword>
<dbReference type="AlphaFoldDB" id="A0A841ZQ42"/>
<evidence type="ECO:0000256" key="6">
    <source>
        <dbReference type="SAM" id="SignalP"/>
    </source>
</evidence>
<feature type="binding site" evidence="5">
    <location>
        <position position="178"/>
    </location>
    <ligand>
        <name>molybdate</name>
        <dbReference type="ChEBI" id="CHEBI:36264"/>
    </ligand>
</feature>
<dbReference type="GO" id="GO:0046872">
    <property type="term" value="F:metal ion binding"/>
    <property type="evidence" value="ECO:0007669"/>
    <property type="project" value="UniProtKB-KW"/>
</dbReference>
<dbReference type="PANTHER" id="PTHR30632">
    <property type="entry name" value="MOLYBDATE-BINDING PERIPLASMIC PROTEIN"/>
    <property type="match status" value="1"/>
</dbReference>
<proteinExistence type="inferred from homology"/>
<dbReference type="GO" id="GO:1901359">
    <property type="term" value="F:tungstate binding"/>
    <property type="evidence" value="ECO:0007669"/>
    <property type="project" value="UniProtKB-ARBA"/>
</dbReference>
<feature type="signal peptide" evidence="6">
    <location>
        <begin position="1"/>
        <end position="25"/>
    </location>
</feature>
<dbReference type="InterPro" id="IPR050682">
    <property type="entry name" value="ModA/WtpA"/>
</dbReference>
<dbReference type="PROSITE" id="PS51257">
    <property type="entry name" value="PROKAR_LIPOPROTEIN"/>
    <property type="match status" value="1"/>
</dbReference>
<dbReference type="InterPro" id="IPR005950">
    <property type="entry name" value="ModA"/>
</dbReference>
<keyword evidence="3 5" id="KW-0479">Metal-binding</keyword>
<dbReference type="PIRSF" id="PIRSF004846">
    <property type="entry name" value="ModA"/>
    <property type="match status" value="1"/>
</dbReference>